<dbReference type="SUPFAM" id="SSF143985">
    <property type="entry name" value="L,D-transpeptidase pre-catalytic domain-like"/>
    <property type="match status" value="1"/>
</dbReference>
<dbReference type="InterPro" id="IPR005490">
    <property type="entry name" value="LD_TPept_cat_dom"/>
</dbReference>
<dbReference type="UniPathway" id="UPA00219"/>
<evidence type="ECO:0000256" key="4">
    <source>
        <dbReference type="ARBA" id="ARBA00022984"/>
    </source>
</evidence>
<dbReference type="InterPro" id="IPR038063">
    <property type="entry name" value="Transpep_catalytic_dom"/>
</dbReference>
<dbReference type="SUPFAM" id="SSF141523">
    <property type="entry name" value="L,D-transpeptidase catalytic domain-like"/>
    <property type="match status" value="1"/>
</dbReference>
<evidence type="ECO:0000259" key="7">
    <source>
        <dbReference type="PROSITE" id="PS52029"/>
    </source>
</evidence>
<evidence type="ECO:0000313" key="9">
    <source>
        <dbReference type="EMBL" id="MEL0565407.1"/>
    </source>
</evidence>
<comment type="pathway">
    <text evidence="1 6">Cell wall biogenesis; peptidoglycan biosynthesis.</text>
</comment>
<dbReference type="GO" id="GO:0018104">
    <property type="term" value="P:peptidoglycan-protein cross-linking"/>
    <property type="evidence" value="ECO:0007669"/>
    <property type="project" value="TreeGrafter"/>
</dbReference>
<keyword evidence="2" id="KW-0808">Transferase</keyword>
<protein>
    <submittedName>
        <fullName evidence="8">L,D-transpeptidase family protein</fullName>
    </submittedName>
</protein>
<dbReference type="Proteomes" id="UP001385848">
    <property type="component" value="Unassembled WGS sequence"/>
</dbReference>
<gene>
    <name evidence="9" type="ORF">AAC431_05640</name>
    <name evidence="8" type="ORF">F6H94_00035</name>
</gene>
<evidence type="ECO:0000313" key="10">
    <source>
        <dbReference type="Proteomes" id="UP000327236"/>
    </source>
</evidence>
<evidence type="ECO:0000313" key="11">
    <source>
        <dbReference type="Proteomes" id="UP001385848"/>
    </source>
</evidence>
<evidence type="ECO:0000256" key="3">
    <source>
        <dbReference type="ARBA" id="ARBA00022960"/>
    </source>
</evidence>
<dbReference type="PANTHER" id="PTHR30582">
    <property type="entry name" value="L,D-TRANSPEPTIDASE"/>
    <property type="match status" value="1"/>
</dbReference>
<dbReference type="GO" id="GO:0016740">
    <property type="term" value="F:transferase activity"/>
    <property type="evidence" value="ECO:0007669"/>
    <property type="project" value="UniProtKB-KW"/>
</dbReference>
<dbReference type="Pfam" id="PF03734">
    <property type="entry name" value="YkuD"/>
    <property type="match status" value="1"/>
</dbReference>
<keyword evidence="5 6" id="KW-0961">Cell wall biogenesis/degradation</keyword>
<dbReference type="GO" id="GO:0005576">
    <property type="term" value="C:extracellular region"/>
    <property type="evidence" value="ECO:0007669"/>
    <property type="project" value="TreeGrafter"/>
</dbReference>
<dbReference type="PANTHER" id="PTHR30582:SF33">
    <property type="entry name" value="EXPORTED PROTEIN"/>
    <property type="match status" value="1"/>
</dbReference>
<feature type="domain" description="L,D-TPase catalytic" evidence="7">
    <location>
        <begin position="272"/>
        <end position="402"/>
    </location>
</feature>
<dbReference type="EMBL" id="JBBVUL010000009">
    <property type="protein sequence ID" value="MEL0565407.1"/>
    <property type="molecule type" value="Genomic_DNA"/>
</dbReference>
<evidence type="ECO:0000256" key="1">
    <source>
        <dbReference type="ARBA" id="ARBA00004752"/>
    </source>
</evidence>
<evidence type="ECO:0000256" key="2">
    <source>
        <dbReference type="ARBA" id="ARBA00022679"/>
    </source>
</evidence>
<dbReference type="Gene3D" id="2.40.440.10">
    <property type="entry name" value="L,D-transpeptidase catalytic domain-like"/>
    <property type="match status" value="1"/>
</dbReference>
<dbReference type="AlphaFoldDB" id="A0A5N1IGM4"/>
<reference evidence="9 11" key="2">
    <citation type="submission" date="2024-04" db="EMBL/GenBank/DDBJ databases">
        <title>Three lactobacilli isolated from voided urine samples from females with type 2 diabetes.</title>
        <authorList>
            <person name="Kula A."/>
            <person name="Stegman N."/>
            <person name="Putonti C."/>
        </authorList>
    </citation>
    <scope>NUCLEOTIDE SEQUENCE [LARGE SCALE GENOMIC DNA]</scope>
    <source>
        <strain evidence="9 11">1855</strain>
    </source>
</reference>
<dbReference type="GO" id="GO:0071972">
    <property type="term" value="F:peptidoglycan L,D-transpeptidase activity"/>
    <property type="evidence" value="ECO:0007669"/>
    <property type="project" value="TreeGrafter"/>
</dbReference>
<proteinExistence type="predicted"/>
<evidence type="ECO:0000313" key="8">
    <source>
        <dbReference type="EMBL" id="KAA9324389.1"/>
    </source>
</evidence>
<dbReference type="OrthoDB" id="3176960at2"/>
<feature type="active site" description="Nucleophile" evidence="6">
    <location>
        <position position="378"/>
    </location>
</feature>
<dbReference type="KEGG" id="lje:BUE77_07865"/>
<dbReference type="Proteomes" id="UP000327236">
    <property type="component" value="Unassembled WGS sequence"/>
</dbReference>
<dbReference type="GO" id="GO:0071555">
    <property type="term" value="P:cell wall organization"/>
    <property type="evidence" value="ECO:0007669"/>
    <property type="project" value="UniProtKB-UniRule"/>
</dbReference>
<dbReference type="InterPro" id="IPR050979">
    <property type="entry name" value="LD-transpeptidase"/>
</dbReference>
<dbReference type="Gene3D" id="3.10.20.800">
    <property type="match status" value="1"/>
</dbReference>
<dbReference type="Pfam" id="PF12229">
    <property type="entry name" value="PG_binding_4"/>
    <property type="match status" value="1"/>
</dbReference>
<dbReference type="EMBL" id="VYWW01000001">
    <property type="protein sequence ID" value="KAA9324389.1"/>
    <property type="molecule type" value="Genomic_DNA"/>
</dbReference>
<evidence type="ECO:0000256" key="5">
    <source>
        <dbReference type="ARBA" id="ARBA00023316"/>
    </source>
</evidence>
<dbReference type="GeneID" id="31743635"/>
<sequence>MTGKHSKTVADNWFKNNKVLITLFSAIILLSLAGGFIYHNHLEAQRQATLRYTSKHFNKNVKIFGIKVGGLTINQAVTKINKNAKTAATMTDGKITSMKLDGVQVTDKKEITKYFKKQHTAFPSDKKWNFADSTLKEAKKKLANFYNAKTTYKVGGKTFTLEAKKLFKTVRYYGGQFHFTDTSTLSAKLAKINSEVSTLDKSYSFTTPNGSTINVTNKSYGWAINNKTAIPAIEKALGSDTATVDGANYIYGKGYSTYGTGYTTINNGLGKNYVVVSIKEQKLWVIKNGSVAVTLNDVVTGTAQTSSGSSDATPTGVWYIEYKQSPSILRGTNDDGSSYSSKVNYWMPFTLTGCGLHDASWRTDWSKTAYLKGGSHGCVNIRPSEIKKVWDAVEMHEPVIVYDK</sequence>
<dbReference type="InterPro" id="IPR022029">
    <property type="entry name" value="YoaR-like_PG-bd"/>
</dbReference>
<accession>A0A5N1IGM4</accession>
<dbReference type="InterPro" id="IPR038054">
    <property type="entry name" value="LD_TPept-like_central_sf"/>
</dbReference>
<dbReference type="GO" id="GO:0008360">
    <property type="term" value="P:regulation of cell shape"/>
    <property type="evidence" value="ECO:0007669"/>
    <property type="project" value="UniProtKB-UniRule"/>
</dbReference>
<dbReference type="PROSITE" id="PS52029">
    <property type="entry name" value="LD_TPASE"/>
    <property type="match status" value="1"/>
</dbReference>
<keyword evidence="3 6" id="KW-0133">Cell shape</keyword>
<organism evidence="8 10">
    <name type="scientific">Lactobacillus jensenii</name>
    <dbReference type="NCBI Taxonomy" id="109790"/>
    <lineage>
        <taxon>Bacteria</taxon>
        <taxon>Bacillati</taxon>
        <taxon>Bacillota</taxon>
        <taxon>Bacilli</taxon>
        <taxon>Lactobacillales</taxon>
        <taxon>Lactobacillaceae</taxon>
        <taxon>Lactobacillus</taxon>
    </lineage>
</organism>
<dbReference type="RefSeq" id="WP_006585584.1">
    <property type="nucleotide sequence ID" value="NZ_CATOUV010000001.1"/>
</dbReference>
<keyword evidence="11" id="KW-1185">Reference proteome</keyword>
<keyword evidence="4 6" id="KW-0573">Peptidoglycan synthesis</keyword>
<name>A0A5N1IGM4_LACJE</name>
<reference evidence="8 10" key="1">
    <citation type="submission" date="2019-09" db="EMBL/GenBank/DDBJ databases">
        <title>Draft genome sequence assemblies of isolates from the urinary tract.</title>
        <authorList>
            <person name="Mores C.R."/>
            <person name="Putonti C."/>
            <person name="Wolfe A.J."/>
        </authorList>
    </citation>
    <scope>NUCLEOTIDE SEQUENCE [LARGE SCALE GENOMIC DNA]</scope>
    <source>
        <strain evidence="8 10">UMB246</strain>
    </source>
</reference>
<feature type="active site" description="Proton donor/acceptor" evidence="6">
    <location>
        <position position="357"/>
    </location>
</feature>
<evidence type="ECO:0000256" key="6">
    <source>
        <dbReference type="PROSITE-ProRule" id="PRU01373"/>
    </source>
</evidence>
<comment type="caution">
    <text evidence="8">The sequence shown here is derived from an EMBL/GenBank/DDBJ whole genome shotgun (WGS) entry which is preliminary data.</text>
</comment>
<dbReference type="CDD" id="cd16913">
    <property type="entry name" value="YkuD_like"/>
    <property type="match status" value="1"/>
</dbReference>